<evidence type="ECO:0000256" key="4">
    <source>
        <dbReference type="ARBA" id="ARBA00022692"/>
    </source>
</evidence>
<feature type="transmembrane region" description="Helical" evidence="7">
    <location>
        <begin position="90"/>
        <end position="111"/>
    </location>
</feature>
<keyword evidence="4 7" id="KW-0812">Transmembrane</keyword>
<dbReference type="InterPro" id="IPR050638">
    <property type="entry name" value="AA-Vitamin_Transporters"/>
</dbReference>
<name>A0A977PXT1_9CYAN</name>
<feature type="transmembrane region" description="Helical" evidence="7">
    <location>
        <begin position="50"/>
        <end position="69"/>
    </location>
</feature>
<comment type="similarity">
    <text evidence="2">Belongs to the EamA transporter family.</text>
</comment>
<feature type="domain" description="EamA" evidence="8">
    <location>
        <begin position="180"/>
        <end position="317"/>
    </location>
</feature>
<evidence type="ECO:0000256" key="1">
    <source>
        <dbReference type="ARBA" id="ARBA00004651"/>
    </source>
</evidence>
<dbReference type="EMBL" id="CP073041">
    <property type="protein sequence ID" value="UXE63144.1"/>
    <property type="molecule type" value="Genomic_DNA"/>
</dbReference>
<evidence type="ECO:0000256" key="5">
    <source>
        <dbReference type="ARBA" id="ARBA00022989"/>
    </source>
</evidence>
<feature type="transmembrane region" description="Helical" evidence="7">
    <location>
        <begin position="300"/>
        <end position="319"/>
    </location>
</feature>
<evidence type="ECO:0000256" key="2">
    <source>
        <dbReference type="ARBA" id="ARBA00007362"/>
    </source>
</evidence>
<evidence type="ECO:0000259" key="8">
    <source>
        <dbReference type="Pfam" id="PF00892"/>
    </source>
</evidence>
<organism evidence="9">
    <name type="scientific">Woronichinia naegeliana WA131</name>
    <dbReference type="NCBI Taxonomy" id="2824559"/>
    <lineage>
        <taxon>Bacteria</taxon>
        <taxon>Bacillati</taxon>
        <taxon>Cyanobacteriota</taxon>
        <taxon>Cyanophyceae</taxon>
        <taxon>Synechococcales</taxon>
        <taxon>Coelosphaeriaceae</taxon>
        <taxon>Woronichinia</taxon>
    </lineage>
</organism>
<comment type="subcellular location">
    <subcellularLocation>
        <location evidence="1">Cell membrane</location>
        <topology evidence="1">Multi-pass membrane protein</topology>
    </subcellularLocation>
</comment>
<dbReference type="SUPFAM" id="SSF103481">
    <property type="entry name" value="Multidrug resistance efflux transporter EmrE"/>
    <property type="match status" value="2"/>
</dbReference>
<dbReference type="InterPro" id="IPR000620">
    <property type="entry name" value="EamA_dom"/>
</dbReference>
<keyword evidence="6 7" id="KW-0472">Membrane</keyword>
<feature type="transmembrane region" description="Helical" evidence="7">
    <location>
        <begin position="243"/>
        <end position="263"/>
    </location>
</feature>
<evidence type="ECO:0000256" key="6">
    <source>
        <dbReference type="ARBA" id="ARBA00023136"/>
    </source>
</evidence>
<accession>A0A977PXT1</accession>
<keyword evidence="5 7" id="KW-1133">Transmembrane helix</keyword>
<evidence type="ECO:0000313" key="9">
    <source>
        <dbReference type="EMBL" id="UXE63144.1"/>
    </source>
</evidence>
<feature type="transmembrane region" description="Helical" evidence="7">
    <location>
        <begin position="206"/>
        <end position="231"/>
    </location>
</feature>
<dbReference type="PANTHER" id="PTHR32322:SF18">
    <property type="entry name" value="S-ADENOSYLMETHIONINE_S-ADENOSYLHOMOCYSTEINE TRANSPORTER"/>
    <property type="match status" value="1"/>
</dbReference>
<dbReference type="AlphaFoldDB" id="A0A977PXT1"/>
<keyword evidence="3" id="KW-1003">Cell membrane</keyword>
<feature type="transmembrane region" description="Helical" evidence="7">
    <location>
        <begin position="117"/>
        <end position="139"/>
    </location>
</feature>
<evidence type="ECO:0000256" key="3">
    <source>
        <dbReference type="ARBA" id="ARBA00022475"/>
    </source>
</evidence>
<reference evidence="9" key="1">
    <citation type="submission" date="2021-04" db="EMBL/GenBank/DDBJ databases">
        <title>Genome sequence of Woronichinia naegeliana from Washington state freshwater lake bloom.</title>
        <authorList>
            <person name="Dreher T.W."/>
        </authorList>
    </citation>
    <scope>NUCLEOTIDE SEQUENCE</scope>
    <source>
        <strain evidence="9">WA131</strain>
    </source>
</reference>
<feature type="domain" description="EamA" evidence="8">
    <location>
        <begin position="49"/>
        <end position="162"/>
    </location>
</feature>
<sequence>MKFANHLEEFLKQFPNPAYLGIAVLIFAASNSLTRKIVEIGQAHLIDGRNPISLCNVLFVGNLCALGLMSLIFHQDWKLEKLKTIPRKDWIGLTVTGILSGGIAPALMFTALGQANVTNVVLIGRLEPLLILALSVWFLGIRLDHWTVAGSLISFAGIVVTVLLGSLGQNPAIAGFQIGTGELLVAIAAVIGAISSVTNKLQLQTIPLGIFSIYRNILGTILFFILANILYGPEHFMDVLSPFLWQWMLLYAAVIVVMGKLCWLAGLKNATSTELNMANLLNPMLAIFMAYLILREIPTFAQYCGGIFLLIGFILSLIGNRTQINKTPRLEKINPREAMEMFMGFRGV</sequence>
<feature type="transmembrane region" description="Helical" evidence="7">
    <location>
        <begin position="146"/>
        <end position="167"/>
    </location>
</feature>
<feature type="transmembrane region" description="Helical" evidence="7">
    <location>
        <begin position="173"/>
        <end position="194"/>
    </location>
</feature>
<dbReference type="Pfam" id="PF00892">
    <property type="entry name" value="EamA"/>
    <property type="match status" value="2"/>
</dbReference>
<gene>
    <name evidence="9" type="ORF">KA717_11035</name>
</gene>
<proteinExistence type="inferred from homology"/>
<dbReference type="InterPro" id="IPR037185">
    <property type="entry name" value="EmrE-like"/>
</dbReference>
<evidence type="ECO:0000256" key="7">
    <source>
        <dbReference type="SAM" id="Phobius"/>
    </source>
</evidence>
<feature type="transmembrane region" description="Helical" evidence="7">
    <location>
        <begin position="18"/>
        <end position="38"/>
    </location>
</feature>
<dbReference type="PANTHER" id="PTHR32322">
    <property type="entry name" value="INNER MEMBRANE TRANSPORTER"/>
    <property type="match status" value="1"/>
</dbReference>
<dbReference type="KEGG" id="wna:KA717_11035"/>
<protein>
    <submittedName>
        <fullName evidence="9">DMT family transporter</fullName>
    </submittedName>
</protein>
<dbReference type="Proteomes" id="UP001065613">
    <property type="component" value="Chromosome"/>
</dbReference>
<dbReference type="GO" id="GO:0005886">
    <property type="term" value="C:plasma membrane"/>
    <property type="evidence" value="ECO:0007669"/>
    <property type="project" value="UniProtKB-SubCell"/>
</dbReference>